<feature type="active site" evidence="9">
    <location>
        <position position="175"/>
    </location>
</feature>
<dbReference type="InterPro" id="IPR002104">
    <property type="entry name" value="Integrase_catalytic"/>
</dbReference>
<proteinExistence type="inferred from homology"/>
<keyword evidence="6 9" id="KW-0238">DNA-binding</keyword>
<comment type="function">
    <text evidence="9">Site-specific tyrosine recombinase, which acts by catalyzing the cutting and rejoining of the recombining DNA molecules. The XerC-XerD complex is essential to convert dimers of the bacterial chromosome into monomers to permit their segregation at cell division. It also contributes to the segregational stability of plasmids.</text>
</comment>
<dbReference type="InterPro" id="IPR010998">
    <property type="entry name" value="Integrase_recombinase_N"/>
</dbReference>
<dbReference type="HAMAP" id="MF_01808">
    <property type="entry name" value="Recomb_XerC_XerD"/>
    <property type="match status" value="1"/>
</dbReference>
<dbReference type="InterPro" id="IPR050090">
    <property type="entry name" value="Tyrosine_recombinase_XerCD"/>
</dbReference>
<accession>A0ABV7FVC2</accession>
<comment type="subunit">
    <text evidence="9">Forms a cyclic heterotetrameric complex composed of two molecules of XerC and two molecules of XerD.</text>
</comment>
<dbReference type="InterPro" id="IPR044068">
    <property type="entry name" value="CB"/>
</dbReference>
<dbReference type="NCBIfam" id="NF001399">
    <property type="entry name" value="PRK00283.1"/>
    <property type="match status" value="1"/>
</dbReference>
<evidence type="ECO:0000256" key="5">
    <source>
        <dbReference type="ARBA" id="ARBA00022908"/>
    </source>
</evidence>
<organism evidence="12 13">
    <name type="scientific">Agaribacter flavus</name>
    <dbReference type="NCBI Taxonomy" id="1902781"/>
    <lineage>
        <taxon>Bacteria</taxon>
        <taxon>Pseudomonadati</taxon>
        <taxon>Pseudomonadota</taxon>
        <taxon>Gammaproteobacteria</taxon>
        <taxon>Alteromonadales</taxon>
        <taxon>Alteromonadaceae</taxon>
        <taxon>Agaribacter</taxon>
    </lineage>
</organism>
<feature type="active site" evidence="9">
    <location>
        <position position="248"/>
    </location>
</feature>
<keyword evidence="5 9" id="KW-0229">DNA integration</keyword>
<evidence type="ECO:0000256" key="8">
    <source>
        <dbReference type="ARBA" id="ARBA00023306"/>
    </source>
</evidence>
<dbReference type="Gene3D" id="1.10.150.130">
    <property type="match status" value="1"/>
</dbReference>
<dbReference type="SUPFAM" id="SSF56349">
    <property type="entry name" value="DNA breaking-rejoining enzymes"/>
    <property type="match status" value="1"/>
</dbReference>
<dbReference type="PROSITE" id="PS51898">
    <property type="entry name" value="TYR_RECOMBINASE"/>
    <property type="match status" value="1"/>
</dbReference>
<keyword evidence="7 9" id="KW-0233">DNA recombination</keyword>
<dbReference type="InterPro" id="IPR004107">
    <property type="entry name" value="Integrase_SAM-like_N"/>
</dbReference>
<evidence type="ECO:0000256" key="2">
    <source>
        <dbReference type="ARBA" id="ARBA00022490"/>
    </source>
</evidence>
<keyword evidence="3 9" id="KW-0132">Cell division</keyword>
<comment type="caution">
    <text evidence="12">The sequence shown here is derived from an EMBL/GenBank/DDBJ whole genome shotgun (WGS) entry which is preliminary data.</text>
</comment>
<keyword evidence="2 9" id="KW-0963">Cytoplasm</keyword>
<dbReference type="Proteomes" id="UP001595478">
    <property type="component" value="Unassembled WGS sequence"/>
</dbReference>
<dbReference type="EMBL" id="JBHRSW010000023">
    <property type="protein sequence ID" value="MFC3122442.1"/>
    <property type="molecule type" value="Genomic_DNA"/>
</dbReference>
<keyword evidence="8 9" id="KW-0131">Cell cycle</keyword>
<dbReference type="Pfam" id="PF00589">
    <property type="entry name" value="Phage_integrase"/>
    <property type="match status" value="1"/>
</dbReference>
<evidence type="ECO:0000313" key="13">
    <source>
        <dbReference type="Proteomes" id="UP001595478"/>
    </source>
</evidence>
<feature type="active site" description="O-(3'-phospho-DNA)-tyrosine intermediate" evidence="9">
    <location>
        <position position="280"/>
    </location>
</feature>
<dbReference type="RefSeq" id="WP_376920575.1">
    <property type="nucleotide sequence ID" value="NZ_JBHRSW010000023.1"/>
</dbReference>
<dbReference type="Gene3D" id="1.10.443.10">
    <property type="entry name" value="Intergrase catalytic core"/>
    <property type="match status" value="1"/>
</dbReference>
<evidence type="ECO:0000256" key="9">
    <source>
        <dbReference type="HAMAP-Rule" id="MF_01808"/>
    </source>
</evidence>
<sequence length="302" mass="34465">MNEVSVEDFTAYEAVTRFLKVLTIERQLSSHTIGNYTRQLQACLTIIGDISWAQLNTQMVKKVVHTSKQQGLSPRSINLRLSVFRNFCQYLVENNELSYNPAKQVHSVKEKKPLPKQLNADEMAVLLNFDDDSFLGLRDKAMLELMYGCGLRLSELTQLNLTDILDSGDLKVTGKGSKQRIIPIGRKAKLALSKYLAQRKLVEPVDDHNALFLSKQNRRLSQRQVANRLTKWAQSQTLYQKISPHTLRHSFATHVLESSKDLRGVQELLGHANLSTTQVYTHLNFQHLAEVYDKAHPRAKKK</sequence>
<evidence type="ECO:0000259" key="11">
    <source>
        <dbReference type="PROSITE" id="PS51900"/>
    </source>
</evidence>
<dbReference type="CDD" id="cd00798">
    <property type="entry name" value="INT_XerDC_C"/>
    <property type="match status" value="1"/>
</dbReference>
<dbReference type="PANTHER" id="PTHR30349:SF81">
    <property type="entry name" value="TYROSINE RECOMBINASE XERC"/>
    <property type="match status" value="1"/>
</dbReference>
<evidence type="ECO:0000256" key="7">
    <source>
        <dbReference type="ARBA" id="ARBA00023172"/>
    </source>
</evidence>
<dbReference type="Pfam" id="PF02899">
    <property type="entry name" value="Phage_int_SAM_1"/>
    <property type="match status" value="1"/>
</dbReference>
<evidence type="ECO:0000313" key="12">
    <source>
        <dbReference type="EMBL" id="MFC3122442.1"/>
    </source>
</evidence>
<evidence type="ECO:0000259" key="10">
    <source>
        <dbReference type="PROSITE" id="PS51898"/>
    </source>
</evidence>
<feature type="domain" description="Core-binding (CB)" evidence="11">
    <location>
        <begin position="9"/>
        <end position="92"/>
    </location>
</feature>
<dbReference type="PROSITE" id="PS51900">
    <property type="entry name" value="CB"/>
    <property type="match status" value="1"/>
</dbReference>
<reference evidence="13" key="1">
    <citation type="journal article" date="2019" name="Int. J. Syst. Evol. Microbiol.">
        <title>The Global Catalogue of Microorganisms (GCM) 10K type strain sequencing project: providing services to taxonomists for standard genome sequencing and annotation.</title>
        <authorList>
            <consortium name="The Broad Institute Genomics Platform"/>
            <consortium name="The Broad Institute Genome Sequencing Center for Infectious Disease"/>
            <person name="Wu L."/>
            <person name="Ma J."/>
        </authorList>
    </citation>
    <scope>NUCLEOTIDE SEQUENCE [LARGE SCALE GENOMIC DNA]</scope>
    <source>
        <strain evidence="13">KCTC 52473</strain>
    </source>
</reference>
<dbReference type="InterPro" id="IPR013762">
    <property type="entry name" value="Integrase-like_cat_sf"/>
</dbReference>
<comment type="similarity">
    <text evidence="9">Belongs to the 'phage' integrase family. XerC subfamily.</text>
</comment>
<feature type="active site" evidence="9">
    <location>
        <position position="245"/>
    </location>
</feature>
<comment type="subcellular location">
    <subcellularLocation>
        <location evidence="1 9">Cytoplasm</location>
    </subcellularLocation>
</comment>
<evidence type="ECO:0000256" key="4">
    <source>
        <dbReference type="ARBA" id="ARBA00022829"/>
    </source>
</evidence>
<feature type="active site" evidence="9">
    <location>
        <position position="152"/>
    </location>
</feature>
<protein>
    <recommendedName>
        <fullName evidence="9">Tyrosine recombinase XerC</fullName>
    </recommendedName>
</protein>
<dbReference type="PANTHER" id="PTHR30349">
    <property type="entry name" value="PHAGE INTEGRASE-RELATED"/>
    <property type="match status" value="1"/>
</dbReference>
<keyword evidence="13" id="KW-1185">Reference proteome</keyword>
<name>A0ABV7FVC2_9ALTE</name>
<dbReference type="InterPro" id="IPR023009">
    <property type="entry name" value="Tyrosine_recombinase_XerC/XerD"/>
</dbReference>
<keyword evidence="4 9" id="KW-0159">Chromosome partition</keyword>
<evidence type="ECO:0000256" key="1">
    <source>
        <dbReference type="ARBA" id="ARBA00004496"/>
    </source>
</evidence>
<dbReference type="InterPro" id="IPR011010">
    <property type="entry name" value="DNA_brk_join_enz"/>
</dbReference>
<evidence type="ECO:0000256" key="6">
    <source>
        <dbReference type="ARBA" id="ARBA00023125"/>
    </source>
</evidence>
<gene>
    <name evidence="9" type="primary">xerC</name>
    <name evidence="12" type="ORF">ACFOHL_12505</name>
</gene>
<evidence type="ECO:0000256" key="3">
    <source>
        <dbReference type="ARBA" id="ARBA00022618"/>
    </source>
</evidence>
<feature type="active site" evidence="9">
    <location>
        <position position="271"/>
    </location>
</feature>
<feature type="domain" description="Tyr recombinase" evidence="10">
    <location>
        <begin position="113"/>
        <end position="293"/>
    </location>
</feature>